<dbReference type="InterPro" id="IPR007712">
    <property type="entry name" value="RelE/ParE_toxin"/>
</dbReference>
<dbReference type="Gene3D" id="3.30.2310.20">
    <property type="entry name" value="RelE-like"/>
    <property type="match status" value="1"/>
</dbReference>
<organism evidence="3 4">
    <name type="scientific">Fischerella major NIES-592</name>
    <dbReference type="NCBI Taxonomy" id="210994"/>
    <lineage>
        <taxon>Bacteria</taxon>
        <taxon>Bacillati</taxon>
        <taxon>Cyanobacteriota</taxon>
        <taxon>Cyanophyceae</taxon>
        <taxon>Nostocales</taxon>
        <taxon>Hapalosiphonaceae</taxon>
        <taxon>Fischerella</taxon>
    </lineage>
</organism>
<dbReference type="GeneID" id="35798458"/>
<evidence type="ECO:0000313" key="4">
    <source>
        <dbReference type="Proteomes" id="UP000186391"/>
    </source>
</evidence>
<keyword evidence="4" id="KW-1185">Reference proteome</keyword>
<dbReference type="PANTHER" id="PTHR33755:SF5">
    <property type="entry name" value="TYPE II TOXIN-ANTITOXIN SYSTEM RELE_PARE FAMILY TOXIN"/>
    <property type="match status" value="1"/>
</dbReference>
<dbReference type="SUPFAM" id="SSF143011">
    <property type="entry name" value="RelE-like"/>
    <property type="match status" value="1"/>
</dbReference>
<gene>
    <name evidence="3" type="ORF">NIES592_03710</name>
</gene>
<dbReference type="PANTHER" id="PTHR33755">
    <property type="entry name" value="TOXIN PARE1-RELATED"/>
    <property type="match status" value="1"/>
</dbReference>
<comment type="caution">
    <text evidence="3">The sequence shown here is derived from an EMBL/GenBank/DDBJ whole genome shotgun (WGS) entry which is preliminary data.</text>
</comment>
<evidence type="ECO:0000256" key="2">
    <source>
        <dbReference type="ARBA" id="ARBA00022649"/>
    </source>
</evidence>
<dbReference type="EMBL" id="MRCA01000001">
    <property type="protein sequence ID" value="OKH16739.1"/>
    <property type="molecule type" value="Genomic_DNA"/>
</dbReference>
<evidence type="ECO:0000313" key="3">
    <source>
        <dbReference type="EMBL" id="OKH16739.1"/>
    </source>
</evidence>
<dbReference type="OrthoDB" id="514150at2"/>
<evidence type="ECO:0000256" key="1">
    <source>
        <dbReference type="ARBA" id="ARBA00006226"/>
    </source>
</evidence>
<accession>A0A1U7H665</accession>
<dbReference type="InterPro" id="IPR051803">
    <property type="entry name" value="TA_system_RelE-like_toxin"/>
</dbReference>
<dbReference type="RefSeq" id="WP_009456105.1">
    <property type="nucleotide sequence ID" value="NZ_MRCA01000001.1"/>
</dbReference>
<dbReference type="InterPro" id="IPR035093">
    <property type="entry name" value="RelE/ParE_toxin_dom_sf"/>
</dbReference>
<dbReference type="Pfam" id="PF05016">
    <property type="entry name" value="ParE_toxin"/>
    <property type="match status" value="1"/>
</dbReference>
<dbReference type="Proteomes" id="UP000186391">
    <property type="component" value="Unassembled WGS sequence"/>
</dbReference>
<proteinExistence type="inferred from homology"/>
<sequence length="99" mass="11200">MAYQVEWSPKALDDVEAIAIYIARDSASYAATVVKKILDTSVNLSKEPFSGRIVPEFGNDNIREYPAYSYRIIYRIQGDIVTVAAVIYGKKLLDKFEMD</sequence>
<reference evidence="3 4" key="1">
    <citation type="submission" date="2016-11" db="EMBL/GenBank/DDBJ databases">
        <title>Draft Genome Sequences of Nine Cyanobacterial Strains from Diverse Habitats.</title>
        <authorList>
            <person name="Zhu T."/>
            <person name="Hou S."/>
            <person name="Lu X."/>
            <person name="Hess W.R."/>
        </authorList>
    </citation>
    <scope>NUCLEOTIDE SEQUENCE [LARGE SCALE GENOMIC DNA]</scope>
    <source>
        <strain evidence="3 4">NIES-592</strain>
    </source>
</reference>
<name>A0A1U7H665_9CYAN</name>
<dbReference type="NCBIfam" id="TIGR02385">
    <property type="entry name" value="RelE_StbE"/>
    <property type="match status" value="1"/>
</dbReference>
<keyword evidence="2" id="KW-1277">Toxin-antitoxin system</keyword>
<comment type="similarity">
    <text evidence="1">Belongs to the RelE toxin family.</text>
</comment>
<dbReference type="AlphaFoldDB" id="A0A1U7H665"/>
<protein>
    <submittedName>
        <fullName evidence="3">Plasmid stabilization protein</fullName>
    </submittedName>
</protein>